<evidence type="ECO:0000313" key="3">
    <source>
        <dbReference type="Proteomes" id="UP000076798"/>
    </source>
</evidence>
<reference evidence="2 3" key="1">
    <citation type="journal article" date="2016" name="Mol. Biol. Evol.">
        <title>Comparative Genomics of Early-Diverging Mushroom-Forming Fungi Provides Insights into the Origins of Lignocellulose Decay Capabilities.</title>
        <authorList>
            <person name="Nagy L.G."/>
            <person name="Riley R."/>
            <person name="Tritt A."/>
            <person name="Adam C."/>
            <person name="Daum C."/>
            <person name="Floudas D."/>
            <person name="Sun H."/>
            <person name="Yadav J.S."/>
            <person name="Pangilinan J."/>
            <person name="Larsson K.H."/>
            <person name="Matsuura K."/>
            <person name="Barry K."/>
            <person name="Labutti K."/>
            <person name="Kuo R."/>
            <person name="Ohm R.A."/>
            <person name="Bhattacharya S.S."/>
            <person name="Shirouzu T."/>
            <person name="Yoshinaga Y."/>
            <person name="Martin F.M."/>
            <person name="Grigoriev I.V."/>
            <person name="Hibbett D.S."/>
        </authorList>
    </citation>
    <scope>NUCLEOTIDE SEQUENCE [LARGE SCALE GENOMIC DNA]</scope>
    <source>
        <strain evidence="2 3">HHB10207 ss-3</strain>
    </source>
</reference>
<keyword evidence="3" id="KW-1185">Reference proteome</keyword>
<dbReference type="EMBL" id="KV428047">
    <property type="protein sequence ID" value="KZT39375.1"/>
    <property type="molecule type" value="Genomic_DNA"/>
</dbReference>
<organism evidence="2 3">
    <name type="scientific">Sistotremastrum suecicum HHB10207 ss-3</name>
    <dbReference type="NCBI Taxonomy" id="1314776"/>
    <lineage>
        <taxon>Eukaryota</taxon>
        <taxon>Fungi</taxon>
        <taxon>Dikarya</taxon>
        <taxon>Basidiomycota</taxon>
        <taxon>Agaricomycotina</taxon>
        <taxon>Agaricomycetes</taxon>
        <taxon>Sistotremastrales</taxon>
        <taxon>Sistotremastraceae</taxon>
        <taxon>Sistotremastrum</taxon>
    </lineage>
</organism>
<name>A0A166EAJ2_9AGAM</name>
<evidence type="ECO:0000313" key="2">
    <source>
        <dbReference type="EMBL" id="KZT39375.1"/>
    </source>
</evidence>
<protein>
    <submittedName>
        <fullName evidence="2">Uncharacterized protein</fullName>
    </submittedName>
</protein>
<sequence length="220" mass="24542">MPSSPFDTTRASQQVWDILPSSSDGKPQIGWPLDDPVSVLTSLGIPSGFRAIAENPITHTRRRSHRSWRKVVECFANACCYTSHHSQDLTGVIRLSRNKSMKMPEGLGQQDYLTYTTCERSAQRFVGQVAPGHFQVFDSRFFRPSFTATPHCYDISFKEDENRLVIALSGPVGQPNELSCHKVGISPPVRGKISESETPAPDRQPRPSTSEKQTSIRVIL</sequence>
<feature type="region of interest" description="Disordered" evidence="1">
    <location>
        <begin position="184"/>
        <end position="220"/>
    </location>
</feature>
<dbReference type="Proteomes" id="UP000076798">
    <property type="component" value="Unassembled WGS sequence"/>
</dbReference>
<gene>
    <name evidence="2" type="ORF">SISSUDRAFT_1032691</name>
</gene>
<evidence type="ECO:0000256" key="1">
    <source>
        <dbReference type="SAM" id="MobiDB-lite"/>
    </source>
</evidence>
<feature type="compositionally biased region" description="Polar residues" evidence="1">
    <location>
        <begin position="206"/>
        <end position="220"/>
    </location>
</feature>
<accession>A0A166EAJ2</accession>
<dbReference type="AlphaFoldDB" id="A0A166EAJ2"/>
<proteinExistence type="predicted"/>